<dbReference type="AlphaFoldDB" id="A0A914QHG0"/>
<evidence type="ECO:0000313" key="1">
    <source>
        <dbReference type="Proteomes" id="UP000887578"/>
    </source>
</evidence>
<evidence type="ECO:0000313" key="2">
    <source>
        <dbReference type="WBParaSite" id="PDA_v2.g31349.t1"/>
    </source>
</evidence>
<keyword evidence="1" id="KW-1185">Reference proteome</keyword>
<proteinExistence type="predicted"/>
<accession>A0A914QHG0</accession>
<dbReference type="WBParaSite" id="PDA_v2.g31349.t1">
    <property type="protein sequence ID" value="PDA_v2.g31349.t1"/>
    <property type="gene ID" value="PDA_v2.g31349"/>
</dbReference>
<sequence length="151" mass="17094">MICMIKKFLNTFYGTVASLKVPDSTLSDNFEEKGKSQAWNKSSDLYLNILKINVKSNKEWKKESTDTNNSTLSLNITAYENSIEAVSNQFNDKNVEDLGNQKFGTFSASTLLIQNPFEFPRQQNYTMPQPEVSQFKASQQLVTPTKVSVFA</sequence>
<reference evidence="2" key="1">
    <citation type="submission" date="2022-11" db="UniProtKB">
        <authorList>
            <consortium name="WormBaseParasite"/>
        </authorList>
    </citation>
    <scope>IDENTIFICATION</scope>
</reference>
<dbReference type="Proteomes" id="UP000887578">
    <property type="component" value="Unplaced"/>
</dbReference>
<organism evidence="1 2">
    <name type="scientific">Panagrolaimus davidi</name>
    <dbReference type="NCBI Taxonomy" id="227884"/>
    <lineage>
        <taxon>Eukaryota</taxon>
        <taxon>Metazoa</taxon>
        <taxon>Ecdysozoa</taxon>
        <taxon>Nematoda</taxon>
        <taxon>Chromadorea</taxon>
        <taxon>Rhabditida</taxon>
        <taxon>Tylenchina</taxon>
        <taxon>Panagrolaimomorpha</taxon>
        <taxon>Panagrolaimoidea</taxon>
        <taxon>Panagrolaimidae</taxon>
        <taxon>Panagrolaimus</taxon>
    </lineage>
</organism>
<name>A0A914QHG0_9BILA</name>
<protein>
    <submittedName>
        <fullName evidence="2">Uncharacterized protein</fullName>
    </submittedName>
</protein>